<keyword evidence="2" id="KW-1185">Reference proteome</keyword>
<dbReference type="EMBL" id="JAZEWV010000035">
    <property type="protein sequence ID" value="MEE4545833.1"/>
    <property type="molecule type" value="Genomic_DNA"/>
</dbReference>
<evidence type="ECO:0000313" key="2">
    <source>
        <dbReference type="Proteomes" id="UP001344658"/>
    </source>
</evidence>
<comment type="caution">
    <text evidence="1">The sequence shown here is derived from an EMBL/GenBank/DDBJ whole genome shotgun (WGS) entry which is preliminary data.</text>
</comment>
<proteinExistence type="predicted"/>
<evidence type="ECO:0000313" key="1">
    <source>
        <dbReference type="EMBL" id="MEE4545833.1"/>
    </source>
</evidence>
<sequence length="136" mass="14000">MRQTPDTARPVAGPNPWSAEDRAVLREAHSLVLTAGDGGAPGVEIGMVMVDGALYVRAYRGVRSRWYQAAREHGHGSIRLGPVARDVVLTTGDVEPPGGLEAAFGAKYGPAAAALVAGPAARAATIRIDPAPGPAR</sequence>
<name>A0ABU7PJH7_9ACTN</name>
<dbReference type="InterPro" id="IPR016888">
    <property type="entry name" value="UCP028498"/>
</dbReference>
<dbReference type="Pfam" id="PF10012">
    <property type="entry name" value="DUF2255"/>
    <property type="match status" value="1"/>
</dbReference>
<protein>
    <submittedName>
        <fullName evidence="1">DUF2255 family protein</fullName>
    </submittedName>
</protein>
<reference evidence="1 2" key="1">
    <citation type="submission" date="2023-12" db="EMBL/GenBank/DDBJ databases">
        <title>Streptomyces sp. V4-01.</title>
        <authorList>
            <person name="Somphong A."/>
            <person name="Phongsopitanun W."/>
        </authorList>
    </citation>
    <scope>NUCLEOTIDE SEQUENCE [LARGE SCALE GENOMIC DNA]</scope>
    <source>
        <strain evidence="1 2">V4-01</strain>
    </source>
</reference>
<dbReference type="Proteomes" id="UP001344658">
    <property type="component" value="Unassembled WGS sequence"/>
</dbReference>
<organism evidence="1 2">
    <name type="scientific">Actinacidiphila polyblastidii</name>
    <dbReference type="NCBI Taxonomy" id="3110430"/>
    <lineage>
        <taxon>Bacteria</taxon>
        <taxon>Bacillati</taxon>
        <taxon>Actinomycetota</taxon>
        <taxon>Actinomycetes</taxon>
        <taxon>Kitasatosporales</taxon>
        <taxon>Streptomycetaceae</taxon>
        <taxon>Actinacidiphila</taxon>
    </lineage>
</organism>
<accession>A0ABU7PJH7</accession>
<gene>
    <name evidence="1" type="ORF">V2S66_28175</name>
</gene>
<dbReference type="RefSeq" id="WP_330799538.1">
    <property type="nucleotide sequence ID" value="NZ_JAZEWV010000035.1"/>
</dbReference>